<reference evidence="1 2" key="1">
    <citation type="submission" date="2017-07" db="EMBL/GenBank/DDBJ databases">
        <title>Mechanisms for carbon and nitrogen cycling indicate functional differentiation within the Candidate Phyla Radiation.</title>
        <authorList>
            <person name="Danczak R.E."/>
            <person name="Johnston M.D."/>
            <person name="Kenah C."/>
            <person name="Slattery M."/>
            <person name="Wrighton K.C."/>
            <person name="Wilkins M.J."/>
        </authorList>
    </citation>
    <scope>NUCLEOTIDE SEQUENCE [LARGE SCALE GENOMIC DNA]</scope>
    <source>
        <strain evidence="1">Licking1014_96</strain>
    </source>
</reference>
<dbReference type="Pfam" id="PF08843">
    <property type="entry name" value="AbiEii"/>
    <property type="match status" value="1"/>
</dbReference>
<dbReference type="EMBL" id="VMGH01000010">
    <property type="protein sequence ID" value="TSC92182.1"/>
    <property type="molecule type" value="Genomic_DNA"/>
</dbReference>
<evidence type="ECO:0008006" key="3">
    <source>
        <dbReference type="Google" id="ProtNLM"/>
    </source>
</evidence>
<name>A0A554LH60_9BACT</name>
<organism evidence="1 2">
    <name type="scientific">Candidatus Berkelbacteria bacterium Licking1014_96</name>
    <dbReference type="NCBI Taxonomy" id="2017149"/>
    <lineage>
        <taxon>Bacteria</taxon>
        <taxon>Candidatus Berkelbacteria</taxon>
    </lineage>
</organism>
<dbReference type="InterPro" id="IPR014942">
    <property type="entry name" value="AbiEii"/>
</dbReference>
<proteinExistence type="predicted"/>
<sequence length="216" mass="25057">MKLHFEIFDQERIQVFKKLKFFNREGFLAGGTALALQIGHRLSYDFDLFCRAKINESLVLKAKKTFSIKKVLINNQDELTFLVDNGIKISFIHYPFNLNNYLFEDGLPIKILAVKGVALTKAYTLNRRNSWRDYLDLYFILSEKFITLEGIISQAKKVYGEMFSEKLFLAQLVYTDDIAKSEIGGLKVLAKKITLNQVKHFFQKEIDDYLKGSFLA</sequence>
<dbReference type="Proteomes" id="UP000318296">
    <property type="component" value="Unassembled WGS sequence"/>
</dbReference>
<gene>
    <name evidence="1" type="ORF">CEN92_75</name>
</gene>
<dbReference type="AlphaFoldDB" id="A0A554LH60"/>
<protein>
    <recommendedName>
        <fullName evidence="3">Nucleotidyl transferase AbiEii toxin, Type IV TA system</fullName>
    </recommendedName>
</protein>
<evidence type="ECO:0000313" key="2">
    <source>
        <dbReference type="Proteomes" id="UP000318296"/>
    </source>
</evidence>
<evidence type="ECO:0000313" key="1">
    <source>
        <dbReference type="EMBL" id="TSC92182.1"/>
    </source>
</evidence>
<comment type="caution">
    <text evidence="1">The sequence shown here is derived from an EMBL/GenBank/DDBJ whole genome shotgun (WGS) entry which is preliminary data.</text>
</comment>
<accession>A0A554LH60</accession>